<proteinExistence type="predicted"/>
<dbReference type="AlphaFoldDB" id="A0AAE1Y1M6"/>
<evidence type="ECO:0000313" key="2">
    <source>
        <dbReference type="Proteomes" id="UP001293254"/>
    </source>
</evidence>
<keyword evidence="2" id="KW-1185">Reference proteome</keyword>
<accession>A0AAE1Y1M6</accession>
<reference evidence="1" key="1">
    <citation type="submission" date="2020-06" db="EMBL/GenBank/DDBJ databases">
        <authorList>
            <person name="Li T."/>
            <person name="Hu X."/>
            <person name="Zhang T."/>
            <person name="Song X."/>
            <person name="Zhang H."/>
            <person name="Dai N."/>
            <person name="Sheng W."/>
            <person name="Hou X."/>
            <person name="Wei L."/>
        </authorList>
    </citation>
    <scope>NUCLEOTIDE SEQUENCE</scope>
    <source>
        <strain evidence="1">3651</strain>
        <tissue evidence="1">Leaf</tissue>
    </source>
</reference>
<reference evidence="1" key="2">
    <citation type="journal article" date="2024" name="Plant">
        <title>Genomic evolution and insights into agronomic trait innovations of Sesamum species.</title>
        <authorList>
            <person name="Miao H."/>
            <person name="Wang L."/>
            <person name="Qu L."/>
            <person name="Liu H."/>
            <person name="Sun Y."/>
            <person name="Le M."/>
            <person name="Wang Q."/>
            <person name="Wei S."/>
            <person name="Zheng Y."/>
            <person name="Lin W."/>
            <person name="Duan Y."/>
            <person name="Cao H."/>
            <person name="Xiong S."/>
            <person name="Wang X."/>
            <person name="Wei L."/>
            <person name="Li C."/>
            <person name="Ma Q."/>
            <person name="Ju M."/>
            <person name="Zhao R."/>
            <person name="Li G."/>
            <person name="Mu C."/>
            <person name="Tian Q."/>
            <person name="Mei H."/>
            <person name="Zhang T."/>
            <person name="Gao T."/>
            <person name="Zhang H."/>
        </authorList>
    </citation>
    <scope>NUCLEOTIDE SEQUENCE</scope>
    <source>
        <strain evidence="1">3651</strain>
    </source>
</reference>
<gene>
    <name evidence="1" type="ORF">Salat_2151100</name>
</gene>
<comment type="caution">
    <text evidence="1">The sequence shown here is derived from an EMBL/GenBank/DDBJ whole genome shotgun (WGS) entry which is preliminary data.</text>
</comment>
<organism evidence="1 2">
    <name type="scientific">Sesamum alatum</name>
    <dbReference type="NCBI Taxonomy" id="300844"/>
    <lineage>
        <taxon>Eukaryota</taxon>
        <taxon>Viridiplantae</taxon>
        <taxon>Streptophyta</taxon>
        <taxon>Embryophyta</taxon>
        <taxon>Tracheophyta</taxon>
        <taxon>Spermatophyta</taxon>
        <taxon>Magnoliopsida</taxon>
        <taxon>eudicotyledons</taxon>
        <taxon>Gunneridae</taxon>
        <taxon>Pentapetalae</taxon>
        <taxon>asterids</taxon>
        <taxon>lamiids</taxon>
        <taxon>Lamiales</taxon>
        <taxon>Pedaliaceae</taxon>
        <taxon>Sesamum</taxon>
    </lineage>
</organism>
<evidence type="ECO:0000313" key="1">
    <source>
        <dbReference type="EMBL" id="KAK4422004.1"/>
    </source>
</evidence>
<sequence>MAEVQSSSRQIELKADLRWTSDLVLEAEAQTSSRQRSAWASSREATQLEVLELVEARMSWAQPKLMGQLEAGPWIARSVEGAWANSRCGGHMGWQRCKCNTLHLLGFEPRSKVWK</sequence>
<dbReference type="Proteomes" id="UP001293254">
    <property type="component" value="Unassembled WGS sequence"/>
</dbReference>
<protein>
    <submittedName>
        <fullName evidence="1">Uncharacterized protein</fullName>
    </submittedName>
</protein>
<dbReference type="EMBL" id="JACGWO010000008">
    <property type="protein sequence ID" value="KAK4422004.1"/>
    <property type="molecule type" value="Genomic_DNA"/>
</dbReference>
<name>A0AAE1Y1M6_9LAMI</name>